<feature type="compositionally biased region" description="Gly residues" evidence="1">
    <location>
        <begin position="40"/>
        <end position="54"/>
    </location>
</feature>
<evidence type="ECO:0000256" key="1">
    <source>
        <dbReference type="SAM" id="MobiDB-lite"/>
    </source>
</evidence>
<feature type="compositionally biased region" description="Low complexity" evidence="1">
    <location>
        <begin position="27"/>
        <end position="36"/>
    </location>
</feature>
<proteinExistence type="predicted"/>
<feature type="region of interest" description="Disordered" evidence="1">
    <location>
        <begin position="99"/>
        <end position="125"/>
    </location>
</feature>
<evidence type="ECO:0000313" key="3">
    <source>
        <dbReference type="Proteomes" id="UP001501147"/>
    </source>
</evidence>
<accession>A0ABP9BJ44</accession>
<dbReference type="EMBL" id="BAABJV010000028">
    <property type="protein sequence ID" value="GAA4796387.1"/>
    <property type="molecule type" value="Genomic_DNA"/>
</dbReference>
<comment type="caution">
    <text evidence="2">The sequence shown here is derived from an EMBL/GenBank/DDBJ whole genome shotgun (WGS) entry which is preliminary data.</text>
</comment>
<feature type="compositionally biased region" description="Basic and acidic residues" evidence="1">
    <location>
        <begin position="1"/>
        <end position="15"/>
    </location>
</feature>
<reference evidence="3" key="1">
    <citation type="journal article" date="2019" name="Int. J. Syst. Evol. Microbiol.">
        <title>The Global Catalogue of Microorganisms (GCM) 10K type strain sequencing project: providing services to taxonomists for standard genome sequencing and annotation.</title>
        <authorList>
            <consortium name="The Broad Institute Genomics Platform"/>
            <consortium name="The Broad Institute Genome Sequencing Center for Infectious Disease"/>
            <person name="Wu L."/>
            <person name="Ma J."/>
        </authorList>
    </citation>
    <scope>NUCLEOTIDE SEQUENCE [LARGE SCALE GENOMIC DNA]</scope>
    <source>
        <strain evidence="3">JCM 18324</strain>
    </source>
</reference>
<keyword evidence="3" id="KW-1185">Reference proteome</keyword>
<name>A0ABP9BJ44_9ACTN</name>
<gene>
    <name evidence="2" type="ORF">GCM10023329_56450</name>
</gene>
<organism evidence="2 3">
    <name type="scientific">Streptomyces sanyensis</name>
    <dbReference type="NCBI Taxonomy" id="568869"/>
    <lineage>
        <taxon>Bacteria</taxon>
        <taxon>Bacillati</taxon>
        <taxon>Actinomycetota</taxon>
        <taxon>Actinomycetes</taxon>
        <taxon>Kitasatosporales</taxon>
        <taxon>Streptomycetaceae</taxon>
        <taxon>Streptomyces</taxon>
    </lineage>
</organism>
<protein>
    <submittedName>
        <fullName evidence="2">Uncharacterized protein</fullName>
    </submittedName>
</protein>
<feature type="region of interest" description="Disordered" evidence="1">
    <location>
        <begin position="1"/>
        <end position="85"/>
    </location>
</feature>
<evidence type="ECO:0000313" key="2">
    <source>
        <dbReference type="EMBL" id="GAA4796387.1"/>
    </source>
</evidence>
<sequence length="125" mass="12521">MLDDARHGLDRHRLGDPLADEGGQDQVGGVQPGLGDHTPHGGGGPEPPGAGTGEGSVRSHTATLRPPGAGDYRHPVGAEGTAGAAAACAPGRVRHMAAVRPQGAGRDSPDTAYGRTVRTIHTADS</sequence>
<dbReference type="Proteomes" id="UP001501147">
    <property type="component" value="Unassembled WGS sequence"/>
</dbReference>